<organism evidence="4 5">
    <name type="scientific">Thermoleophilum album</name>
    <dbReference type="NCBI Taxonomy" id="29539"/>
    <lineage>
        <taxon>Bacteria</taxon>
        <taxon>Bacillati</taxon>
        <taxon>Actinomycetota</taxon>
        <taxon>Thermoleophilia</taxon>
        <taxon>Thermoleophilales</taxon>
        <taxon>Thermoleophilaceae</taxon>
        <taxon>Thermoleophilum</taxon>
    </lineage>
</organism>
<dbReference type="RefSeq" id="WP_093115481.1">
    <property type="nucleotide sequence ID" value="NZ_FNWJ01000001.1"/>
</dbReference>
<dbReference type="EMBL" id="FNWJ01000001">
    <property type="protein sequence ID" value="SEH10394.1"/>
    <property type="molecule type" value="Genomic_DNA"/>
</dbReference>
<dbReference type="Gene3D" id="3.40.50.720">
    <property type="entry name" value="NAD(P)-binding Rossmann-like Domain"/>
    <property type="match status" value="1"/>
</dbReference>
<dbReference type="InterPro" id="IPR014189">
    <property type="entry name" value="Quinone_OxRdtase_PIG3"/>
</dbReference>
<dbReference type="Pfam" id="PF08240">
    <property type="entry name" value="ADH_N"/>
    <property type="match status" value="1"/>
</dbReference>
<dbReference type="SUPFAM" id="SSF51735">
    <property type="entry name" value="NAD(P)-binding Rossmann-fold domains"/>
    <property type="match status" value="1"/>
</dbReference>
<dbReference type="InterPro" id="IPR013154">
    <property type="entry name" value="ADH-like_N"/>
</dbReference>
<dbReference type="NCBIfam" id="TIGR02824">
    <property type="entry name" value="quinone_pig3"/>
    <property type="match status" value="1"/>
</dbReference>
<evidence type="ECO:0000313" key="4">
    <source>
        <dbReference type="EMBL" id="SEH10394.1"/>
    </source>
</evidence>
<keyword evidence="1" id="KW-0521">NADP</keyword>
<gene>
    <name evidence="4" type="ORF">SAMN02745716_0243</name>
</gene>
<keyword evidence="5" id="KW-1185">Reference proteome</keyword>
<dbReference type="OrthoDB" id="9780520at2"/>
<dbReference type="GO" id="GO:0016651">
    <property type="term" value="F:oxidoreductase activity, acting on NAD(P)H"/>
    <property type="evidence" value="ECO:0007669"/>
    <property type="project" value="TreeGrafter"/>
</dbReference>
<dbReference type="CDD" id="cd05276">
    <property type="entry name" value="p53_inducible_oxidoreductase"/>
    <property type="match status" value="1"/>
</dbReference>
<dbReference type="PANTHER" id="PTHR48106:SF8">
    <property type="entry name" value="OS02G0805600 PROTEIN"/>
    <property type="match status" value="1"/>
</dbReference>
<evidence type="ECO:0000256" key="1">
    <source>
        <dbReference type="ARBA" id="ARBA00022857"/>
    </source>
</evidence>
<dbReference type="InterPro" id="IPR036291">
    <property type="entry name" value="NAD(P)-bd_dom_sf"/>
</dbReference>
<dbReference type="GO" id="GO:0070402">
    <property type="term" value="F:NADPH binding"/>
    <property type="evidence" value="ECO:0007669"/>
    <property type="project" value="TreeGrafter"/>
</dbReference>
<dbReference type="SUPFAM" id="SSF50129">
    <property type="entry name" value="GroES-like"/>
    <property type="match status" value="1"/>
</dbReference>
<keyword evidence="2" id="KW-0560">Oxidoreductase</keyword>
<dbReference type="AlphaFoldDB" id="A0A1H6FKT1"/>
<dbReference type="STRING" id="29539.SAMN02745716_0243"/>
<protein>
    <submittedName>
        <fullName evidence="4">Putative NAD(P)H quinone oxidoreductase, PIG3 family</fullName>
    </submittedName>
</protein>
<dbReference type="InterPro" id="IPR011032">
    <property type="entry name" value="GroES-like_sf"/>
</dbReference>
<evidence type="ECO:0000256" key="2">
    <source>
        <dbReference type="ARBA" id="ARBA00023002"/>
    </source>
</evidence>
<feature type="domain" description="Enoyl reductase (ER)" evidence="3">
    <location>
        <begin position="9"/>
        <end position="311"/>
    </location>
</feature>
<evidence type="ECO:0000313" key="5">
    <source>
        <dbReference type="Proteomes" id="UP000222056"/>
    </source>
</evidence>
<sequence length="314" mass="32820">MRCVVIADGRLEVAERPTPEPGTGQLLVRVRAAGLNGADLLQLRGRYPAPPGEPRDIPGLELAGEVAAIGPGVRRFAVGDRVMAIVGGGGQAEYCLVHERACMPVPPALGWPEAGGFPEVFVTAHDALFTQAGLRPGERLLVHGAAGGVGSAAVQLGARAGAIVTATVRHEELREAVRQLGARTVLAPDAFAEAGPYDVVLELVGAPNMEANVRALATGGRIVVIGVGAGAKFELNLLALMGARATLRGSTLRARPLEEKALAMRAVERQVLPLVETGEVRVPIAATFPLERVREAYERFAAGRKLGKIVLTFG</sequence>
<accession>A0A1H6FKT1</accession>
<dbReference type="Pfam" id="PF13602">
    <property type="entry name" value="ADH_zinc_N_2"/>
    <property type="match status" value="1"/>
</dbReference>
<name>A0A1H6FKT1_THEAL</name>
<evidence type="ECO:0000259" key="3">
    <source>
        <dbReference type="SMART" id="SM00829"/>
    </source>
</evidence>
<dbReference type="Proteomes" id="UP000222056">
    <property type="component" value="Unassembled WGS sequence"/>
</dbReference>
<dbReference type="PANTHER" id="PTHR48106">
    <property type="entry name" value="QUINONE OXIDOREDUCTASE PIG3-RELATED"/>
    <property type="match status" value="1"/>
</dbReference>
<dbReference type="InterPro" id="IPR020843">
    <property type="entry name" value="ER"/>
</dbReference>
<dbReference type="SMART" id="SM00829">
    <property type="entry name" value="PKS_ER"/>
    <property type="match status" value="1"/>
</dbReference>
<proteinExistence type="predicted"/>
<dbReference type="Gene3D" id="3.90.180.10">
    <property type="entry name" value="Medium-chain alcohol dehydrogenases, catalytic domain"/>
    <property type="match status" value="1"/>
</dbReference>
<reference evidence="5" key="1">
    <citation type="submission" date="2016-10" db="EMBL/GenBank/DDBJ databases">
        <authorList>
            <person name="Varghese N."/>
            <person name="Submissions S."/>
        </authorList>
    </citation>
    <scope>NUCLEOTIDE SEQUENCE [LARGE SCALE GENOMIC DNA]</scope>
    <source>
        <strain evidence="5">ATCC 35263</strain>
    </source>
</reference>